<keyword evidence="4 10" id="KW-0378">Hydrolase</keyword>
<comment type="cofactor">
    <cofactor evidence="10">
        <name>Mg(2+)</name>
        <dbReference type="ChEBI" id="CHEBI:18420"/>
    </cofactor>
    <cofactor evidence="10">
        <name>Mn(2+)</name>
        <dbReference type="ChEBI" id="CHEBI:29035"/>
    </cofactor>
</comment>
<gene>
    <name evidence="10 11" type="primary">cas1</name>
    <name evidence="11" type="ORF">GCM10022408_11580</name>
</gene>
<keyword evidence="7 10" id="KW-0238">DNA-binding</keyword>
<sequence>MHLHINTYGTYVHVKDELFEIRKKNEQGEVERHHYAAHKLTGIVLATGSALSTDAIRLAMMHSVDLLFVEHDGSPIGRVWHSKLGSTTKIRKAQLTASMGAEGLRWVKAWLLTKLGNQLALVKDLKKHRTQHADFLNDKITRLEALSLTVQTLEAPTVAEVADTLRGLEGTAGRLYFETLSYVLPRDYQFSGRSRRPAADAFNAFLNYAYGILYSRVEKALIVAGVDPYLGFMHRDDYNQLSMVFDFIEPYRAWADETVFRLFSAKKVNKAHADPLTGGVTLNAEGKALLIEAFGRFLDGESVRHRGRNLLRGVALQYDAHHFANALLGRTIAPTDILSVDLP</sequence>
<keyword evidence="5 10" id="KW-0460">Magnesium</keyword>
<dbReference type="PANTHER" id="PTHR34353">
    <property type="entry name" value="CRISPR-ASSOCIATED ENDONUCLEASE CAS1 1"/>
    <property type="match status" value="1"/>
</dbReference>
<dbReference type="CDD" id="cd09634">
    <property type="entry name" value="Cas1_I-II-III"/>
    <property type="match status" value="1"/>
</dbReference>
<evidence type="ECO:0000256" key="4">
    <source>
        <dbReference type="ARBA" id="ARBA00022801"/>
    </source>
</evidence>
<dbReference type="EMBL" id="BAABDJ010000007">
    <property type="protein sequence ID" value="GAA4001952.1"/>
    <property type="molecule type" value="Genomic_DNA"/>
</dbReference>
<evidence type="ECO:0000256" key="1">
    <source>
        <dbReference type="ARBA" id="ARBA00022722"/>
    </source>
</evidence>
<dbReference type="InterPro" id="IPR042211">
    <property type="entry name" value="CRISPR-assoc_Cas1_N"/>
</dbReference>
<organism evidence="11 12">
    <name type="scientific">Hymenobacter fastidiosus</name>
    <dbReference type="NCBI Taxonomy" id="486264"/>
    <lineage>
        <taxon>Bacteria</taxon>
        <taxon>Pseudomonadati</taxon>
        <taxon>Bacteroidota</taxon>
        <taxon>Cytophagia</taxon>
        <taxon>Cytophagales</taxon>
        <taxon>Hymenobacteraceae</taxon>
        <taxon>Hymenobacter</taxon>
    </lineage>
</organism>
<comment type="subunit">
    <text evidence="9 10">Homodimer, forms a heterotetramer with a Cas2 homodimer.</text>
</comment>
<dbReference type="GO" id="GO:0004519">
    <property type="term" value="F:endonuclease activity"/>
    <property type="evidence" value="ECO:0007669"/>
    <property type="project" value="UniProtKB-KW"/>
</dbReference>
<dbReference type="RefSeq" id="WP_345071612.1">
    <property type="nucleotide sequence ID" value="NZ_BAABDJ010000007.1"/>
</dbReference>
<dbReference type="Gene3D" id="3.100.10.20">
    <property type="entry name" value="CRISPR-associated endonuclease Cas1, N-terminal domain"/>
    <property type="match status" value="1"/>
</dbReference>
<comment type="caution">
    <text evidence="11">The sequence shown here is derived from an EMBL/GenBank/DDBJ whole genome shotgun (WGS) entry which is preliminary data.</text>
</comment>
<dbReference type="PANTHER" id="PTHR34353:SF2">
    <property type="entry name" value="CRISPR-ASSOCIATED ENDONUCLEASE CAS1 1"/>
    <property type="match status" value="1"/>
</dbReference>
<reference evidence="12" key="1">
    <citation type="journal article" date="2019" name="Int. J. Syst. Evol. Microbiol.">
        <title>The Global Catalogue of Microorganisms (GCM) 10K type strain sequencing project: providing services to taxonomists for standard genome sequencing and annotation.</title>
        <authorList>
            <consortium name="The Broad Institute Genomics Platform"/>
            <consortium name="The Broad Institute Genome Sequencing Center for Infectious Disease"/>
            <person name="Wu L."/>
            <person name="Ma J."/>
        </authorList>
    </citation>
    <scope>NUCLEOTIDE SEQUENCE [LARGE SCALE GENOMIC DNA]</scope>
    <source>
        <strain evidence="12">JCM 17224</strain>
    </source>
</reference>
<protein>
    <recommendedName>
        <fullName evidence="10">CRISPR-associated endonuclease Cas1</fullName>
        <ecNumber evidence="10">3.1.-.-</ecNumber>
    </recommendedName>
</protein>
<keyword evidence="1 10" id="KW-0540">Nuclease</keyword>
<evidence type="ECO:0000256" key="9">
    <source>
        <dbReference type="ARBA" id="ARBA00038592"/>
    </source>
</evidence>
<feature type="binding site" evidence="10">
    <location>
        <position position="249"/>
    </location>
    <ligand>
        <name>Mn(2+)</name>
        <dbReference type="ChEBI" id="CHEBI:29035"/>
    </ligand>
</feature>
<dbReference type="Proteomes" id="UP001500567">
    <property type="component" value="Unassembled WGS sequence"/>
</dbReference>
<comment type="function">
    <text evidence="10">CRISPR (clustered regularly interspaced short palindromic repeat), is an adaptive immune system that provides protection against mobile genetic elements (viruses, transposable elements and conjugative plasmids). CRISPR clusters contain spacers, sequences complementary to antecedent mobile elements, and target invading nucleic acids. CRISPR clusters are transcribed and processed into CRISPR RNA (crRNA). Acts as a dsDNA endonuclease. Involved in the integration of spacer DNA into the CRISPR cassette.</text>
</comment>
<evidence type="ECO:0000256" key="7">
    <source>
        <dbReference type="ARBA" id="ARBA00023125"/>
    </source>
</evidence>
<keyword evidence="8 10" id="KW-0464">Manganese</keyword>
<keyword evidence="6 10" id="KW-0051">Antiviral defense</keyword>
<evidence type="ECO:0000256" key="8">
    <source>
        <dbReference type="ARBA" id="ARBA00023211"/>
    </source>
</evidence>
<dbReference type="NCBIfam" id="TIGR00287">
    <property type="entry name" value="cas1"/>
    <property type="match status" value="1"/>
</dbReference>
<evidence type="ECO:0000256" key="2">
    <source>
        <dbReference type="ARBA" id="ARBA00022723"/>
    </source>
</evidence>
<accession>A0ABP7RTN3</accession>
<keyword evidence="2 10" id="KW-0479">Metal-binding</keyword>
<evidence type="ECO:0000256" key="6">
    <source>
        <dbReference type="ARBA" id="ARBA00023118"/>
    </source>
</evidence>
<keyword evidence="3 10" id="KW-0255">Endonuclease</keyword>
<name>A0ABP7RTN3_9BACT</name>
<evidence type="ECO:0000313" key="11">
    <source>
        <dbReference type="EMBL" id="GAA4001952.1"/>
    </source>
</evidence>
<dbReference type="InterPro" id="IPR050646">
    <property type="entry name" value="Cas1"/>
</dbReference>
<dbReference type="InterPro" id="IPR042206">
    <property type="entry name" value="CRISPR-assoc_Cas1_C"/>
</dbReference>
<comment type="similarity">
    <text evidence="10">Belongs to the CRISPR-associated endonuclease Cas1 family.</text>
</comment>
<evidence type="ECO:0000313" key="12">
    <source>
        <dbReference type="Proteomes" id="UP001500567"/>
    </source>
</evidence>
<proteinExistence type="inferred from homology"/>
<feature type="binding site" evidence="10">
    <location>
        <position position="169"/>
    </location>
    <ligand>
        <name>Mn(2+)</name>
        <dbReference type="ChEBI" id="CHEBI:29035"/>
    </ligand>
</feature>
<dbReference type="Gene3D" id="1.20.120.920">
    <property type="entry name" value="CRISPR-associated endonuclease Cas1, C-terminal domain"/>
    <property type="match status" value="1"/>
</dbReference>
<evidence type="ECO:0000256" key="10">
    <source>
        <dbReference type="HAMAP-Rule" id="MF_01470"/>
    </source>
</evidence>
<evidence type="ECO:0000256" key="3">
    <source>
        <dbReference type="ARBA" id="ARBA00022759"/>
    </source>
</evidence>
<keyword evidence="12" id="KW-1185">Reference proteome</keyword>
<feature type="binding site" evidence="10">
    <location>
        <position position="234"/>
    </location>
    <ligand>
        <name>Mn(2+)</name>
        <dbReference type="ChEBI" id="CHEBI:29035"/>
    </ligand>
</feature>
<dbReference type="EC" id="3.1.-.-" evidence="10"/>
<evidence type="ECO:0000256" key="5">
    <source>
        <dbReference type="ARBA" id="ARBA00022842"/>
    </source>
</evidence>
<dbReference type="InterPro" id="IPR002729">
    <property type="entry name" value="CRISPR-assoc_Cas1"/>
</dbReference>
<dbReference type="Pfam" id="PF01867">
    <property type="entry name" value="Cas_Cas1"/>
    <property type="match status" value="1"/>
</dbReference>
<dbReference type="HAMAP" id="MF_01470">
    <property type="entry name" value="Cas1"/>
    <property type="match status" value="1"/>
</dbReference>